<keyword evidence="3 8" id="KW-0812">Transmembrane</keyword>
<evidence type="ECO:0000256" key="5">
    <source>
        <dbReference type="ARBA" id="ARBA00022840"/>
    </source>
</evidence>
<keyword evidence="4" id="KW-0547">Nucleotide-binding</keyword>
<dbReference type="PANTHER" id="PTHR24221">
    <property type="entry name" value="ATP-BINDING CASSETTE SUB-FAMILY B"/>
    <property type="match status" value="1"/>
</dbReference>
<reference evidence="12" key="1">
    <citation type="submission" date="2018-05" db="EMBL/GenBank/DDBJ databases">
        <authorList>
            <person name="Li X."/>
        </authorList>
    </citation>
    <scope>NUCLEOTIDE SEQUENCE [LARGE SCALE GENOMIC DNA]</scope>
    <source>
        <strain evidence="12">LX32</strain>
    </source>
</reference>
<evidence type="ECO:0000256" key="1">
    <source>
        <dbReference type="ARBA" id="ARBA00004651"/>
    </source>
</evidence>
<feature type="domain" description="ABC transporter" evidence="9">
    <location>
        <begin position="355"/>
        <end position="590"/>
    </location>
</feature>
<dbReference type="Gene3D" id="1.20.1560.10">
    <property type="entry name" value="ABC transporter type 1, transmembrane domain"/>
    <property type="match status" value="1"/>
</dbReference>
<dbReference type="InterPro" id="IPR036640">
    <property type="entry name" value="ABC1_TM_sf"/>
</dbReference>
<feature type="transmembrane region" description="Helical" evidence="8">
    <location>
        <begin position="262"/>
        <end position="283"/>
    </location>
</feature>
<dbReference type="Gene3D" id="3.40.50.300">
    <property type="entry name" value="P-loop containing nucleotide triphosphate hydrolases"/>
    <property type="match status" value="1"/>
</dbReference>
<protein>
    <submittedName>
        <fullName evidence="11">ABC transporter ATP-binding protein</fullName>
    </submittedName>
</protein>
<evidence type="ECO:0000256" key="8">
    <source>
        <dbReference type="SAM" id="Phobius"/>
    </source>
</evidence>
<evidence type="ECO:0000313" key="11">
    <source>
        <dbReference type="EMBL" id="RAK54160.1"/>
    </source>
</evidence>
<feature type="domain" description="ABC transmembrane type-1" evidence="10">
    <location>
        <begin position="37"/>
        <end position="321"/>
    </location>
</feature>
<keyword evidence="2" id="KW-0813">Transport</keyword>
<dbReference type="InterPro" id="IPR011527">
    <property type="entry name" value="ABC1_TM_dom"/>
</dbReference>
<dbReference type="PROSITE" id="PS50929">
    <property type="entry name" value="ABC_TM1F"/>
    <property type="match status" value="1"/>
</dbReference>
<dbReference type="InterPro" id="IPR003439">
    <property type="entry name" value="ABC_transporter-like_ATP-bd"/>
</dbReference>
<feature type="transmembrane region" description="Helical" evidence="8">
    <location>
        <begin position="178"/>
        <end position="196"/>
    </location>
</feature>
<gene>
    <name evidence="11" type="ORF">DJ017_06325</name>
</gene>
<name>A0A328AHD6_9CAUL</name>
<proteinExistence type="predicted"/>
<dbReference type="Proteomes" id="UP000249254">
    <property type="component" value="Unassembled WGS sequence"/>
</dbReference>
<dbReference type="GO" id="GO:0140359">
    <property type="term" value="F:ABC-type transporter activity"/>
    <property type="evidence" value="ECO:0007669"/>
    <property type="project" value="InterPro"/>
</dbReference>
<dbReference type="EMBL" id="QFYQ01000001">
    <property type="protein sequence ID" value="RAK54160.1"/>
    <property type="molecule type" value="Genomic_DNA"/>
</dbReference>
<evidence type="ECO:0000259" key="9">
    <source>
        <dbReference type="PROSITE" id="PS50893"/>
    </source>
</evidence>
<evidence type="ECO:0000259" key="10">
    <source>
        <dbReference type="PROSITE" id="PS50929"/>
    </source>
</evidence>
<dbReference type="Pfam" id="PF00005">
    <property type="entry name" value="ABC_tran"/>
    <property type="match status" value="1"/>
</dbReference>
<dbReference type="AlphaFoldDB" id="A0A328AHD6"/>
<accession>A0A328AHD6</accession>
<feature type="transmembrane region" description="Helical" evidence="8">
    <location>
        <begin position="73"/>
        <end position="91"/>
    </location>
</feature>
<keyword evidence="5 11" id="KW-0067">ATP-binding</keyword>
<dbReference type="InterPro" id="IPR017871">
    <property type="entry name" value="ABC_transporter-like_CS"/>
</dbReference>
<feature type="transmembrane region" description="Helical" evidence="8">
    <location>
        <begin position="34"/>
        <end position="53"/>
    </location>
</feature>
<dbReference type="GO" id="GO:0005886">
    <property type="term" value="C:plasma membrane"/>
    <property type="evidence" value="ECO:0007669"/>
    <property type="project" value="UniProtKB-SubCell"/>
</dbReference>
<dbReference type="GO" id="GO:0034040">
    <property type="term" value="F:ATPase-coupled lipid transmembrane transporter activity"/>
    <property type="evidence" value="ECO:0007669"/>
    <property type="project" value="TreeGrafter"/>
</dbReference>
<evidence type="ECO:0000313" key="12">
    <source>
        <dbReference type="Proteomes" id="UP000249254"/>
    </source>
</evidence>
<keyword evidence="7 8" id="KW-0472">Membrane</keyword>
<dbReference type="SUPFAM" id="SSF52540">
    <property type="entry name" value="P-loop containing nucleoside triphosphate hydrolases"/>
    <property type="match status" value="1"/>
</dbReference>
<dbReference type="Pfam" id="PF00664">
    <property type="entry name" value="ABC_membrane"/>
    <property type="match status" value="1"/>
</dbReference>
<evidence type="ECO:0000256" key="4">
    <source>
        <dbReference type="ARBA" id="ARBA00022741"/>
    </source>
</evidence>
<dbReference type="InterPro" id="IPR039421">
    <property type="entry name" value="Type_1_exporter"/>
</dbReference>
<evidence type="ECO:0000256" key="6">
    <source>
        <dbReference type="ARBA" id="ARBA00022989"/>
    </source>
</evidence>
<sequence length="595" mass="65462">MTDHYEDSDENKPRVLNNRQVLGYLAGYWRRRPALLWITVVMTVVAIGFDLSVPWAAGKLVDIVAAGPKALDAAWRAWGLLAVCYGLGLILRNTAMRAWIPFAAANMKEIIDESFEKVQSFSADWHADTFAGATVRRLSRAMWGYDTVSDAAVIWLGPAFLVLTGLCVTLGLRWPEVGAFAAVVVAAFVASNIWLTELYARPSNLKAVALDSRIGGALADSLSSNATVKAFGAERREEGRIGEVTTLWRKAASVSWNRFTNLWLLHNLLLVVLQAGMTGILVVLWSKGQARAGDIAYVITAFMLMTGYLRNIGDNIRMTQRGLDDIEDVARYSQMDPQVMDVEGAKPFHAGRGEIIFDRVTFRYKSAARPLYDRFGLMIEPGERVALVGPTGSGKSTFVKLIQRLYDVEDGRILIDGQDVAHVTQGSLRRAIAVVPQDPALFHRTLAENIAYGRPGATQEDIFEAARRARAHEFITRLPKGYDTLVGERGVKLSGGERQRVAIARAFLADAPVLVLDEATSSLDVETERQVQAAMEELMVGRTTIVIAHRLSTIRGSDRILVFDDGRVVEEGAHKELVASGGHYARLHAVTEGWA</sequence>
<dbReference type="OrthoDB" id="9804259at2"/>
<dbReference type="SUPFAM" id="SSF90123">
    <property type="entry name" value="ABC transporter transmembrane region"/>
    <property type="match status" value="1"/>
</dbReference>
<evidence type="ECO:0000256" key="2">
    <source>
        <dbReference type="ARBA" id="ARBA00022448"/>
    </source>
</evidence>
<dbReference type="GO" id="GO:0016887">
    <property type="term" value="F:ATP hydrolysis activity"/>
    <property type="evidence" value="ECO:0007669"/>
    <property type="project" value="InterPro"/>
</dbReference>
<dbReference type="FunFam" id="3.40.50.300:FF:000287">
    <property type="entry name" value="Multidrug ABC transporter ATP-binding protein"/>
    <property type="match status" value="1"/>
</dbReference>
<comment type="caution">
    <text evidence="11">The sequence shown here is derived from an EMBL/GenBank/DDBJ whole genome shotgun (WGS) entry which is preliminary data.</text>
</comment>
<dbReference type="PROSITE" id="PS50893">
    <property type="entry name" value="ABC_TRANSPORTER_2"/>
    <property type="match status" value="1"/>
</dbReference>
<dbReference type="RefSeq" id="WP_111527911.1">
    <property type="nucleotide sequence ID" value="NZ_JBHRSG010000002.1"/>
</dbReference>
<feature type="transmembrane region" description="Helical" evidence="8">
    <location>
        <begin position="152"/>
        <end position="172"/>
    </location>
</feature>
<dbReference type="PROSITE" id="PS00211">
    <property type="entry name" value="ABC_TRANSPORTER_1"/>
    <property type="match status" value="1"/>
</dbReference>
<evidence type="ECO:0000256" key="3">
    <source>
        <dbReference type="ARBA" id="ARBA00022692"/>
    </source>
</evidence>
<dbReference type="InterPro" id="IPR003593">
    <property type="entry name" value="AAA+_ATPase"/>
</dbReference>
<dbReference type="InterPro" id="IPR027417">
    <property type="entry name" value="P-loop_NTPase"/>
</dbReference>
<keyword evidence="6 8" id="KW-1133">Transmembrane helix</keyword>
<evidence type="ECO:0000256" key="7">
    <source>
        <dbReference type="ARBA" id="ARBA00023136"/>
    </source>
</evidence>
<dbReference type="PANTHER" id="PTHR24221:SF654">
    <property type="entry name" value="ATP-BINDING CASSETTE SUB-FAMILY B MEMBER 6"/>
    <property type="match status" value="1"/>
</dbReference>
<dbReference type="GO" id="GO:0005524">
    <property type="term" value="F:ATP binding"/>
    <property type="evidence" value="ECO:0007669"/>
    <property type="project" value="UniProtKB-KW"/>
</dbReference>
<feature type="transmembrane region" description="Helical" evidence="8">
    <location>
        <begin position="295"/>
        <end position="313"/>
    </location>
</feature>
<keyword evidence="12" id="KW-1185">Reference proteome</keyword>
<organism evidence="11 12">
    <name type="scientific">Phenylobacterium soli</name>
    <dbReference type="NCBI Taxonomy" id="2170551"/>
    <lineage>
        <taxon>Bacteria</taxon>
        <taxon>Pseudomonadati</taxon>
        <taxon>Pseudomonadota</taxon>
        <taxon>Alphaproteobacteria</taxon>
        <taxon>Caulobacterales</taxon>
        <taxon>Caulobacteraceae</taxon>
        <taxon>Phenylobacterium</taxon>
    </lineage>
</organism>
<comment type="subcellular location">
    <subcellularLocation>
        <location evidence="1">Cell membrane</location>
        <topology evidence="1">Multi-pass membrane protein</topology>
    </subcellularLocation>
</comment>
<dbReference type="SMART" id="SM00382">
    <property type="entry name" value="AAA"/>
    <property type="match status" value="1"/>
</dbReference>